<feature type="transmembrane region" description="Helical" evidence="2">
    <location>
        <begin position="82"/>
        <end position="102"/>
    </location>
</feature>
<keyword evidence="4" id="KW-1185">Reference proteome</keyword>
<evidence type="ECO:0000313" key="3">
    <source>
        <dbReference type="EMBL" id="SHM63872.1"/>
    </source>
</evidence>
<protein>
    <recommendedName>
        <fullName evidence="5">MSP1 EGF domain 1</fullName>
    </recommendedName>
</protein>
<evidence type="ECO:0000313" key="4">
    <source>
        <dbReference type="Proteomes" id="UP000183974"/>
    </source>
</evidence>
<name>A0A1M7KFM4_9RHOB</name>
<keyword evidence="2" id="KW-0812">Transmembrane</keyword>
<dbReference type="RefSeq" id="WP_143100573.1">
    <property type="nucleotide sequence ID" value="NZ_BMLR01000028.1"/>
</dbReference>
<dbReference type="STRING" id="337701.SAMN05444398_12718"/>
<gene>
    <name evidence="3" type="ORF">SAMN05444398_12718</name>
</gene>
<feature type="region of interest" description="Disordered" evidence="1">
    <location>
        <begin position="1"/>
        <end position="44"/>
    </location>
</feature>
<dbReference type="OrthoDB" id="7617860at2"/>
<dbReference type="EMBL" id="FRBR01000027">
    <property type="protein sequence ID" value="SHM63872.1"/>
    <property type="molecule type" value="Genomic_DNA"/>
</dbReference>
<dbReference type="SUPFAM" id="SSF57184">
    <property type="entry name" value="Growth factor receptor domain"/>
    <property type="match status" value="1"/>
</dbReference>
<dbReference type="Proteomes" id="UP000183974">
    <property type="component" value="Unassembled WGS sequence"/>
</dbReference>
<evidence type="ECO:0000256" key="1">
    <source>
        <dbReference type="SAM" id="MobiDB-lite"/>
    </source>
</evidence>
<dbReference type="Gene3D" id="2.10.25.10">
    <property type="entry name" value="Laminin"/>
    <property type="match status" value="7"/>
</dbReference>
<keyword evidence="2" id="KW-1133">Transmembrane helix</keyword>
<evidence type="ECO:0008006" key="5">
    <source>
        <dbReference type="Google" id="ProtNLM"/>
    </source>
</evidence>
<organism evidence="3 4">
    <name type="scientific">Roseovarius pacificus</name>
    <dbReference type="NCBI Taxonomy" id="337701"/>
    <lineage>
        <taxon>Bacteria</taxon>
        <taxon>Pseudomonadati</taxon>
        <taxon>Pseudomonadota</taxon>
        <taxon>Alphaproteobacteria</taxon>
        <taxon>Rhodobacterales</taxon>
        <taxon>Roseobacteraceae</taxon>
        <taxon>Roseovarius</taxon>
    </lineage>
</organism>
<proteinExistence type="predicted"/>
<dbReference type="AlphaFoldDB" id="A0A1M7KFM4"/>
<dbReference type="InterPro" id="IPR009030">
    <property type="entry name" value="Growth_fac_rcpt_cys_sf"/>
</dbReference>
<evidence type="ECO:0000256" key="2">
    <source>
        <dbReference type="SAM" id="Phobius"/>
    </source>
</evidence>
<accession>A0A1M7KFM4</accession>
<keyword evidence="2" id="KW-0472">Membrane</keyword>
<sequence>MTNRARLTVPQDFPIQAAENEGMPPRPDFEDTQPRFTRPGSQTGTHCLGSLKEKTATGKAWPAREKPIRQDKKKNNNSLARLISRLAVVAGIIASVAFPVFAQDGTGPMPDNAEARNYGGGWDCDLGFRMDGAECLALNIPDNAYATGRTYGSGWACRRGYEEVGDASCEAIPMPENAYLRSSGYDWQCERGYRQDRETCVPIVLPEHGYLTEDTSGSGWVCDRGFTPSASACVPISVPENGYLTNADYGAEWACERGFFEIDGRCDPVALPANAFLDQESYGPGWRCERGFEAVDNACVAIDLPANAHLDRSGNRWRCDRSFQLSDGACVLGR</sequence>
<reference evidence="3 4" key="1">
    <citation type="submission" date="2016-11" db="EMBL/GenBank/DDBJ databases">
        <authorList>
            <person name="Jaros S."/>
            <person name="Januszkiewicz K."/>
            <person name="Wedrychowicz H."/>
        </authorList>
    </citation>
    <scope>NUCLEOTIDE SEQUENCE [LARGE SCALE GENOMIC DNA]</scope>
    <source>
        <strain evidence="3 4">DSM 29589</strain>
    </source>
</reference>